<evidence type="ECO:0000313" key="1">
    <source>
        <dbReference type="EMBL" id="SVE49397.1"/>
    </source>
</evidence>
<gene>
    <name evidence="1" type="ORF">METZ01_LOCUS502251</name>
</gene>
<organism evidence="1">
    <name type="scientific">marine metagenome</name>
    <dbReference type="NCBI Taxonomy" id="408172"/>
    <lineage>
        <taxon>unclassified sequences</taxon>
        <taxon>metagenomes</taxon>
        <taxon>ecological metagenomes</taxon>
    </lineage>
</organism>
<sequence>MELLIKILNNNARDLYENHGHFHTGDAGLDLYVIEDIQINS</sequence>
<dbReference type="Gene3D" id="2.70.40.10">
    <property type="match status" value="1"/>
</dbReference>
<dbReference type="EMBL" id="UINC01221176">
    <property type="protein sequence ID" value="SVE49397.1"/>
    <property type="molecule type" value="Genomic_DNA"/>
</dbReference>
<proteinExistence type="predicted"/>
<protein>
    <submittedName>
        <fullName evidence="1">Uncharacterized protein</fullName>
    </submittedName>
</protein>
<accession>A0A383DXX2</accession>
<name>A0A383DXX2_9ZZZZ</name>
<dbReference type="InterPro" id="IPR036157">
    <property type="entry name" value="dUTPase-like_sf"/>
</dbReference>
<feature type="non-terminal residue" evidence="1">
    <location>
        <position position="41"/>
    </location>
</feature>
<dbReference type="AlphaFoldDB" id="A0A383DXX2"/>
<reference evidence="1" key="1">
    <citation type="submission" date="2018-05" db="EMBL/GenBank/DDBJ databases">
        <authorList>
            <person name="Lanie J.A."/>
            <person name="Ng W.-L."/>
            <person name="Kazmierczak K.M."/>
            <person name="Andrzejewski T.M."/>
            <person name="Davidsen T.M."/>
            <person name="Wayne K.J."/>
            <person name="Tettelin H."/>
            <person name="Glass J.I."/>
            <person name="Rusch D."/>
            <person name="Podicherti R."/>
            <person name="Tsui H.-C.T."/>
            <person name="Winkler M.E."/>
        </authorList>
    </citation>
    <scope>NUCLEOTIDE SEQUENCE</scope>
</reference>